<dbReference type="KEGG" id="agv:OJF2_68150"/>
<feature type="region of interest" description="Disordered" evidence="2">
    <location>
        <begin position="119"/>
        <end position="138"/>
    </location>
</feature>
<evidence type="ECO:0000259" key="3">
    <source>
        <dbReference type="PROSITE" id="PS50943"/>
    </source>
</evidence>
<reference evidence="4 5" key="1">
    <citation type="submission" date="2019-08" db="EMBL/GenBank/DDBJ databases">
        <title>Deep-cultivation of Planctomycetes and their phenomic and genomic characterization uncovers novel biology.</title>
        <authorList>
            <person name="Wiegand S."/>
            <person name="Jogler M."/>
            <person name="Boedeker C."/>
            <person name="Pinto D."/>
            <person name="Vollmers J."/>
            <person name="Rivas-Marin E."/>
            <person name="Kohn T."/>
            <person name="Peeters S.H."/>
            <person name="Heuer A."/>
            <person name="Rast P."/>
            <person name="Oberbeckmann S."/>
            <person name="Bunk B."/>
            <person name="Jeske O."/>
            <person name="Meyerdierks A."/>
            <person name="Storesund J.E."/>
            <person name="Kallscheuer N."/>
            <person name="Luecker S."/>
            <person name="Lage O.M."/>
            <person name="Pohl T."/>
            <person name="Merkel B.J."/>
            <person name="Hornburger P."/>
            <person name="Mueller R.-W."/>
            <person name="Bruemmer F."/>
            <person name="Labrenz M."/>
            <person name="Spormann A.M."/>
            <person name="Op den Camp H."/>
            <person name="Overmann J."/>
            <person name="Amann R."/>
            <person name="Jetten M.S.M."/>
            <person name="Mascher T."/>
            <person name="Medema M.H."/>
            <person name="Devos D.P."/>
            <person name="Kaster A.-K."/>
            <person name="Ovreas L."/>
            <person name="Rohde M."/>
            <person name="Galperin M.Y."/>
            <person name="Jogler C."/>
        </authorList>
    </citation>
    <scope>NUCLEOTIDE SEQUENCE [LARGE SCALE GENOMIC DNA]</scope>
    <source>
        <strain evidence="4 5">OJF2</strain>
    </source>
</reference>
<organism evidence="4 5">
    <name type="scientific">Aquisphaera giovannonii</name>
    <dbReference type="NCBI Taxonomy" id="406548"/>
    <lineage>
        <taxon>Bacteria</taxon>
        <taxon>Pseudomonadati</taxon>
        <taxon>Planctomycetota</taxon>
        <taxon>Planctomycetia</taxon>
        <taxon>Isosphaerales</taxon>
        <taxon>Isosphaeraceae</taxon>
        <taxon>Aquisphaera</taxon>
    </lineage>
</organism>
<dbReference type="EMBL" id="CP042997">
    <property type="protein sequence ID" value="QEH38217.1"/>
    <property type="molecule type" value="Genomic_DNA"/>
</dbReference>
<dbReference type="GO" id="GO:0003677">
    <property type="term" value="F:DNA binding"/>
    <property type="evidence" value="ECO:0007669"/>
    <property type="project" value="UniProtKB-KW"/>
</dbReference>
<dbReference type="PROSITE" id="PS50943">
    <property type="entry name" value="HTH_CROC1"/>
    <property type="match status" value="1"/>
</dbReference>
<dbReference type="InterPro" id="IPR001387">
    <property type="entry name" value="Cro/C1-type_HTH"/>
</dbReference>
<dbReference type="PANTHER" id="PTHR46797:SF1">
    <property type="entry name" value="METHYLPHOSPHONATE SYNTHASE"/>
    <property type="match status" value="1"/>
</dbReference>
<keyword evidence="1 4" id="KW-0238">DNA-binding</keyword>
<dbReference type="Proteomes" id="UP000324233">
    <property type="component" value="Chromosome"/>
</dbReference>
<proteinExistence type="predicted"/>
<dbReference type="InterPro" id="IPR050807">
    <property type="entry name" value="TransReg_Diox_bact_type"/>
</dbReference>
<feature type="region of interest" description="Disordered" evidence="2">
    <location>
        <begin position="74"/>
        <end position="98"/>
    </location>
</feature>
<evidence type="ECO:0000256" key="2">
    <source>
        <dbReference type="SAM" id="MobiDB-lite"/>
    </source>
</evidence>
<dbReference type="GO" id="GO:0003700">
    <property type="term" value="F:DNA-binding transcription factor activity"/>
    <property type="evidence" value="ECO:0007669"/>
    <property type="project" value="TreeGrafter"/>
</dbReference>
<evidence type="ECO:0000313" key="4">
    <source>
        <dbReference type="EMBL" id="QEH38217.1"/>
    </source>
</evidence>
<dbReference type="InterPro" id="IPR010982">
    <property type="entry name" value="Lambda_DNA-bd_dom_sf"/>
</dbReference>
<dbReference type="Pfam" id="PF01381">
    <property type="entry name" value="HTH_3"/>
    <property type="match status" value="1"/>
</dbReference>
<dbReference type="SMART" id="SM00530">
    <property type="entry name" value="HTH_XRE"/>
    <property type="match status" value="1"/>
</dbReference>
<feature type="compositionally biased region" description="Basic and acidic residues" evidence="2">
    <location>
        <begin position="128"/>
        <end position="138"/>
    </location>
</feature>
<dbReference type="PANTHER" id="PTHR46797">
    <property type="entry name" value="HTH-TYPE TRANSCRIPTIONAL REGULATOR"/>
    <property type="match status" value="1"/>
</dbReference>
<dbReference type="Gene3D" id="1.10.260.40">
    <property type="entry name" value="lambda repressor-like DNA-binding domains"/>
    <property type="match status" value="1"/>
</dbReference>
<dbReference type="CDD" id="cd00093">
    <property type="entry name" value="HTH_XRE"/>
    <property type="match status" value="1"/>
</dbReference>
<dbReference type="GO" id="GO:0005829">
    <property type="term" value="C:cytosol"/>
    <property type="evidence" value="ECO:0007669"/>
    <property type="project" value="TreeGrafter"/>
</dbReference>
<sequence>MLTRPIPPASEGLSNDARPALLALSILMDRISAMPRADRDDLFELLEEWRGSERPEERESIRRAMEEILGQARPTYRELPGGEGQPMPGGLSRWAQGVGGRLRAARERAGLSQAQLAERAGLTQSHVSRLENAEHSPTRLTLEKLARALGVAAEGLDPSEE</sequence>
<dbReference type="AlphaFoldDB" id="A0A5B9WCG3"/>
<protein>
    <submittedName>
        <fullName evidence="4">DNA-binding transcriptional repressor PuuR</fullName>
    </submittedName>
</protein>
<accession>A0A5B9WCG3</accession>
<feature type="domain" description="HTH cro/C1-type" evidence="3">
    <location>
        <begin position="102"/>
        <end position="156"/>
    </location>
</feature>
<gene>
    <name evidence="4" type="ORF">OJF2_68150</name>
</gene>
<evidence type="ECO:0000313" key="5">
    <source>
        <dbReference type="Proteomes" id="UP000324233"/>
    </source>
</evidence>
<name>A0A5B9WCG3_9BACT</name>
<keyword evidence="5" id="KW-1185">Reference proteome</keyword>
<evidence type="ECO:0000256" key="1">
    <source>
        <dbReference type="ARBA" id="ARBA00023125"/>
    </source>
</evidence>
<dbReference type="SUPFAM" id="SSF47413">
    <property type="entry name" value="lambda repressor-like DNA-binding domains"/>
    <property type="match status" value="1"/>
</dbReference>